<evidence type="ECO:0000256" key="8">
    <source>
        <dbReference type="ARBA" id="ARBA00029810"/>
    </source>
</evidence>
<comment type="function">
    <text evidence="1">Required for gamma-tubulin complex recruitment to the microtubule organizing center (MTOC).</text>
</comment>
<dbReference type="PANTHER" id="PTHR28520">
    <property type="entry name" value="MITOTIC-SPINDLE ORGANIZING PROTEIN 1"/>
    <property type="match status" value="1"/>
</dbReference>
<evidence type="ECO:0000256" key="5">
    <source>
        <dbReference type="ARBA" id="ARBA00016992"/>
    </source>
</evidence>
<dbReference type="PANTHER" id="PTHR28520:SF2">
    <property type="entry name" value="MITOTIC-SPINDLE ORGANIZING PROTEIN 1"/>
    <property type="match status" value="1"/>
</dbReference>
<dbReference type="EMBL" id="ADBL01002113">
    <property type="status" value="NOT_ANNOTATED_CDS"/>
    <property type="molecule type" value="Genomic_DNA"/>
</dbReference>
<dbReference type="GO" id="GO:0005819">
    <property type="term" value="C:spindle"/>
    <property type="evidence" value="ECO:0007669"/>
    <property type="project" value="TreeGrafter"/>
</dbReference>
<dbReference type="GO" id="GO:0044732">
    <property type="term" value="C:mitotic spindle pole body"/>
    <property type="evidence" value="ECO:0007669"/>
    <property type="project" value="TreeGrafter"/>
</dbReference>
<dbReference type="EnsemblFungi" id="MAPG_08709T0">
    <property type="protein sequence ID" value="MAPG_08709T0"/>
    <property type="gene ID" value="MAPG_08709"/>
</dbReference>
<reference evidence="11" key="4">
    <citation type="journal article" date="2015" name="G3 (Bethesda)">
        <title>Genome sequences of three phytopathogenic species of the Magnaporthaceae family of fungi.</title>
        <authorList>
            <person name="Okagaki L.H."/>
            <person name="Nunes C.C."/>
            <person name="Sailsbery J."/>
            <person name="Clay B."/>
            <person name="Brown D."/>
            <person name="John T."/>
            <person name="Oh Y."/>
            <person name="Young N."/>
            <person name="Fitzgerald M."/>
            <person name="Haas B.J."/>
            <person name="Zeng Q."/>
            <person name="Young S."/>
            <person name="Adiconis X."/>
            <person name="Fan L."/>
            <person name="Levin J.Z."/>
            <person name="Mitchell T.K."/>
            <person name="Okubara P.A."/>
            <person name="Farman M.L."/>
            <person name="Kohn L.M."/>
            <person name="Birren B."/>
            <person name="Ma L.-J."/>
            <person name="Dean R.A."/>
        </authorList>
    </citation>
    <scope>NUCLEOTIDE SEQUENCE</scope>
    <source>
        <strain evidence="11">ATCC 64411 / 73-15</strain>
    </source>
</reference>
<comment type="subunit">
    <text evidence="4">Part of the gamma-tubulin complex.</text>
</comment>
<name>A0A0C4E823_MAGP6</name>
<dbReference type="VEuPathDB" id="FungiDB:MAPG_08709"/>
<keyword evidence="7" id="KW-0206">Cytoskeleton</keyword>
<feature type="compositionally biased region" description="Polar residues" evidence="9">
    <location>
        <begin position="1"/>
        <end position="17"/>
    </location>
</feature>
<feature type="region of interest" description="Disordered" evidence="9">
    <location>
        <begin position="1"/>
        <end position="40"/>
    </location>
</feature>
<reference evidence="12" key="2">
    <citation type="submission" date="2010-05" db="EMBL/GenBank/DDBJ databases">
        <title>The genome sequence of Magnaporthe poae strain ATCC 64411.</title>
        <authorList>
            <person name="Ma L.-J."/>
            <person name="Dead R."/>
            <person name="Young S."/>
            <person name="Zeng Q."/>
            <person name="Koehrsen M."/>
            <person name="Alvarado L."/>
            <person name="Berlin A."/>
            <person name="Chapman S.B."/>
            <person name="Chen Z."/>
            <person name="Freedman E."/>
            <person name="Gellesch M."/>
            <person name="Goldberg J."/>
            <person name="Griggs A."/>
            <person name="Gujja S."/>
            <person name="Heilman E.R."/>
            <person name="Heiman D."/>
            <person name="Hepburn T."/>
            <person name="Howarth C."/>
            <person name="Jen D."/>
            <person name="Larson L."/>
            <person name="Mehta T."/>
            <person name="Neiman D."/>
            <person name="Pearson M."/>
            <person name="Roberts A."/>
            <person name="Saif S."/>
            <person name="Shea T."/>
            <person name="Shenoy N."/>
            <person name="Sisk P."/>
            <person name="Stolte C."/>
            <person name="Sykes S."/>
            <person name="Walk T."/>
            <person name="White J."/>
            <person name="Yandava C."/>
            <person name="Haas B."/>
            <person name="Nusbaum C."/>
            <person name="Birren B."/>
        </authorList>
    </citation>
    <scope>NUCLEOTIDE SEQUENCE [LARGE SCALE GENOMIC DNA]</scope>
    <source>
        <strain evidence="12">ATCC 64411 / 73-15</strain>
    </source>
</reference>
<dbReference type="GO" id="GO:0090307">
    <property type="term" value="P:mitotic spindle assembly"/>
    <property type="evidence" value="ECO:0007669"/>
    <property type="project" value="TreeGrafter"/>
</dbReference>
<proteinExistence type="inferred from homology"/>
<dbReference type="OrthoDB" id="48571at2759"/>
<comment type="subcellular location">
    <subcellularLocation>
        <location evidence="2">Cytoplasm</location>
        <location evidence="2">Cytoskeleton</location>
        <location evidence="2">Microtubule organizing center</location>
        <location evidence="2">Spindle pole body</location>
    </subcellularLocation>
</comment>
<evidence type="ECO:0000313" key="10">
    <source>
        <dbReference type="EMBL" id="KLU89740.1"/>
    </source>
</evidence>
<dbReference type="GO" id="GO:0033566">
    <property type="term" value="P:gamma-tubulin complex localization"/>
    <property type="evidence" value="ECO:0007669"/>
    <property type="project" value="InterPro"/>
</dbReference>
<comment type="similarity">
    <text evidence="3">Belongs to the MOZART1 family.</text>
</comment>
<dbReference type="AlphaFoldDB" id="A0A0C4E823"/>
<dbReference type="EMBL" id="GL876973">
    <property type="protein sequence ID" value="KLU89740.1"/>
    <property type="molecule type" value="Genomic_DNA"/>
</dbReference>
<keyword evidence="6" id="KW-0963">Cytoplasm</keyword>
<dbReference type="GO" id="GO:0051415">
    <property type="term" value="P:microtubule nucleation by interphase microtubule organizing center"/>
    <property type="evidence" value="ECO:0007669"/>
    <property type="project" value="TreeGrafter"/>
</dbReference>
<gene>
    <name evidence="10" type="ORF">MAPG_08709</name>
</gene>
<dbReference type="GO" id="GO:0031021">
    <property type="term" value="C:interphase microtubule organizing center"/>
    <property type="evidence" value="ECO:0007669"/>
    <property type="project" value="TreeGrafter"/>
</dbReference>
<evidence type="ECO:0000256" key="9">
    <source>
        <dbReference type="SAM" id="MobiDB-lite"/>
    </source>
</evidence>
<protein>
    <recommendedName>
        <fullName evidence="5">Mitotic-spindle organizing protein 1</fullName>
    </recommendedName>
    <alternativeName>
        <fullName evidence="8">Mitotic-spindle organizing protein associated with a ring of gamma-tubulin 1</fullName>
    </alternativeName>
</protein>
<dbReference type="STRING" id="644358.A0A0C4E823"/>
<dbReference type="eggNOG" id="ENOG502S6UI">
    <property type="taxonomic scope" value="Eukaryota"/>
</dbReference>
<dbReference type="Proteomes" id="UP000011715">
    <property type="component" value="Unassembled WGS sequence"/>
</dbReference>
<evidence type="ECO:0000313" key="12">
    <source>
        <dbReference type="Proteomes" id="UP000011715"/>
    </source>
</evidence>
<sequence>MRTYVHHSSQITQSISTHLPAEQAQNKMPGEDRREKQAAAQSAVDILHEISTILNCHLDRRTLSVCISMIENGVSPEALAAVVKELRKQGQEATAAQVAAAAGSRRK</sequence>
<evidence type="ECO:0000256" key="1">
    <source>
        <dbReference type="ARBA" id="ARBA00003060"/>
    </source>
</evidence>
<evidence type="ECO:0000256" key="4">
    <source>
        <dbReference type="ARBA" id="ARBA00011378"/>
    </source>
</evidence>
<reference evidence="10" key="3">
    <citation type="submission" date="2011-03" db="EMBL/GenBank/DDBJ databases">
        <title>Annotation of Magnaporthe poae ATCC 64411.</title>
        <authorList>
            <person name="Ma L.-J."/>
            <person name="Dead R."/>
            <person name="Young S.K."/>
            <person name="Zeng Q."/>
            <person name="Gargeya S."/>
            <person name="Fitzgerald M."/>
            <person name="Haas B."/>
            <person name="Abouelleil A."/>
            <person name="Alvarado L."/>
            <person name="Arachchi H.M."/>
            <person name="Berlin A."/>
            <person name="Brown A."/>
            <person name="Chapman S.B."/>
            <person name="Chen Z."/>
            <person name="Dunbar C."/>
            <person name="Freedman E."/>
            <person name="Gearin G."/>
            <person name="Gellesch M."/>
            <person name="Goldberg J."/>
            <person name="Griggs A."/>
            <person name="Gujja S."/>
            <person name="Heiman D."/>
            <person name="Howarth C."/>
            <person name="Larson L."/>
            <person name="Lui A."/>
            <person name="MacDonald P.J.P."/>
            <person name="Mehta T."/>
            <person name="Montmayeur A."/>
            <person name="Murphy C."/>
            <person name="Neiman D."/>
            <person name="Pearson M."/>
            <person name="Priest M."/>
            <person name="Roberts A."/>
            <person name="Saif S."/>
            <person name="Shea T."/>
            <person name="Shenoy N."/>
            <person name="Sisk P."/>
            <person name="Stolte C."/>
            <person name="Sykes S."/>
            <person name="Yandava C."/>
            <person name="Wortman J."/>
            <person name="Nusbaum C."/>
            <person name="Birren B."/>
        </authorList>
    </citation>
    <scope>NUCLEOTIDE SEQUENCE</scope>
    <source>
        <strain evidence="10">ATCC 64411</strain>
    </source>
</reference>
<evidence type="ECO:0000313" key="11">
    <source>
        <dbReference type="EnsemblFungi" id="MAPG_08709T0"/>
    </source>
</evidence>
<dbReference type="Pfam" id="PF12554">
    <property type="entry name" value="MOZART1"/>
    <property type="match status" value="1"/>
</dbReference>
<evidence type="ECO:0000256" key="3">
    <source>
        <dbReference type="ARBA" id="ARBA00011015"/>
    </source>
</evidence>
<reference evidence="11" key="5">
    <citation type="submission" date="2015-06" db="UniProtKB">
        <authorList>
            <consortium name="EnsemblFungi"/>
        </authorList>
    </citation>
    <scope>IDENTIFICATION</scope>
    <source>
        <strain evidence="11">ATCC 64411</strain>
    </source>
</reference>
<evidence type="ECO:0000256" key="6">
    <source>
        <dbReference type="ARBA" id="ARBA00022490"/>
    </source>
</evidence>
<keyword evidence="12" id="KW-1185">Reference proteome</keyword>
<dbReference type="GO" id="GO:0000931">
    <property type="term" value="C:gamma-tubulin ring complex"/>
    <property type="evidence" value="ECO:0007669"/>
    <property type="project" value="InterPro"/>
</dbReference>
<dbReference type="InterPro" id="IPR022214">
    <property type="entry name" value="MZT1"/>
</dbReference>
<evidence type="ECO:0000256" key="2">
    <source>
        <dbReference type="ARBA" id="ARBA00004317"/>
    </source>
</evidence>
<reference evidence="10" key="1">
    <citation type="submission" date="2010-05" db="EMBL/GenBank/DDBJ databases">
        <title>The Genome Sequence of Magnaporthe poae strain ATCC 64411.</title>
        <authorList>
            <consortium name="The Broad Institute Genome Sequencing Platform"/>
            <consortium name="Broad Institute Genome Sequencing Center for Infectious Disease"/>
            <person name="Ma L.-J."/>
            <person name="Dead R."/>
            <person name="Young S."/>
            <person name="Zeng Q."/>
            <person name="Koehrsen M."/>
            <person name="Alvarado L."/>
            <person name="Berlin A."/>
            <person name="Chapman S.B."/>
            <person name="Chen Z."/>
            <person name="Freedman E."/>
            <person name="Gellesch M."/>
            <person name="Goldberg J."/>
            <person name="Griggs A."/>
            <person name="Gujja S."/>
            <person name="Heilman E.R."/>
            <person name="Heiman D."/>
            <person name="Hepburn T."/>
            <person name="Howarth C."/>
            <person name="Jen D."/>
            <person name="Larson L."/>
            <person name="Mehta T."/>
            <person name="Neiman D."/>
            <person name="Pearson M."/>
            <person name="Roberts A."/>
            <person name="Saif S."/>
            <person name="Shea T."/>
            <person name="Shenoy N."/>
            <person name="Sisk P."/>
            <person name="Stolte C."/>
            <person name="Sykes S."/>
            <person name="Walk T."/>
            <person name="White J."/>
            <person name="Yandava C."/>
            <person name="Haas B."/>
            <person name="Nusbaum C."/>
            <person name="Birren B."/>
        </authorList>
    </citation>
    <scope>NUCLEOTIDE SEQUENCE</scope>
    <source>
        <strain evidence="10">ATCC 64411</strain>
    </source>
</reference>
<evidence type="ECO:0000256" key="7">
    <source>
        <dbReference type="ARBA" id="ARBA00023212"/>
    </source>
</evidence>
<organism evidence="11 12">
    <name type="scientific">Magnaporthiopsis poae (strain ATCC 64411 / 73-15)</name>
    <name type="common">Kentucky bluegrass fungus</name>
    <name type="synonym">Magnaporthe poae</name>
    <dbReference type="NCBI Taxonomy" id="644358"/>
    <lineage>
        <taxon>Eukaryota</taxon>
        <taxon>Fungi</taxon>
        <taxon>Dikarya</taxon>
        <taxon>Ascomycota</taxon>
        <taxon>Pezizomycotina</taxon>
        <taxon>Sordariomycetes</taxon>
        <taxon>Sordariomycetidae</taxon>
        <taxon>Magnaporthales</taxon>
        <taxon>Magnaporthaceae</taxon>
        <taxon>Magnaporthiopsis</taxon>
    </lineage>
</organism>
<accession>A0A0C4E823</accession>